<feature type="domain" description="PucR C-terminal helix-turn-helix" evidence="1">
    <location>
        <begin position="264"/>
        <end position="315"/>
    </location>
</feature>
<protein>
    <recommendedName>
        <fullName evidence="1">PucR C-terminal helix-turn-helix domain-containing protein</fullName>
    </recommendedName>
</protein>
<dbReference type="InterPro" id="IPR025736">
    <property type="entry name" value="PucR_C-HTH_dom"/>
</dbReference>
<sequence length="327" mass="38336">MKALNELFKHFNSSIGYSLALFDENKNLLIATENNDAKFLEYHFTYSIKLQGNDELYLASKDRLGLEVWKLLELLIIQTYNQNSYSREELLISLLKGQYDPLLLKRAKQQLMKASDLYRLILLKGEENIDMTDTLQLLNVAFKGDQRVISVEMDYGIVLFVAGDSHNPIALANQIRDTINAELLIDIKITISRGYDKLQDIYEAFKETMEVIEIGKVFFPGEHVLNTENIKLERLIYSIPYKERRKIYIENFKKDLYDKMEEDLVYTMEVLLNSDLNLGEAAGKLYIHRNTLNYRLDKFYRDTGLDLRKFNDAMFFKLSWLLRKSIT</sequence>
<organism evidence="2 3">
    <name type="scientific">Alkaliphilus serpentinus</name>
    <dbReference type="NCBI Taxonomy" id="1482731"/>
    <lineage>
        <taxon>Bacteria</taxon>
        <taxon>Bacillati</taxon>
        <taxon>Bacillota</taxon>
        <taxon>Clostridia</taxon>
        <taxon>Peptostreptococcales</taxon>
        <taxon>Natronincolaceae</taxon>
        <taxon>Alkaliphilus</taxon>
    </lineage>
</organism>
<dbReference type="PANTHER" id="PTHR33744">
    <property type="entry name" value="CARBOHYDRATE DIACID REGULATOR"/>
    <property type="match status" value="1"/>
</dbReference>
<dbReference type="Pfam" id="PF13556">
    <property type="entry name" value="HTH_30"/>
    <property type="match status" value="1"/>
</dbReference>
<evidence type="ECO:0000259" key="1">
    <source>
        <dbReference type="Pfam" id="PF13556"/>
    </source>
</evidence>
<name>A0A833HMR2_9FIRM</name>
<evidence type="ECO:0000313" key="2">
    <source>
        <dbReference type="EMBL" id="KAB3528810.1"/>
    </source>
</evidence>
<dbReference type="Gene3D" id="1.10.10.2840">
    <property type="entry name" value="PucR C-terminal helix-turn-helix domain"/>
    <property type="match status" value="1"/>
</dbReference>
<dbReference type="EMBL" id="WBZB01000039">
    <property type="protein sequence ID" value="KAB3528810.1"/>
    <property type="molecule type" value="Genomic_DNA"/>
</dbReference>
<dbReference type="Proteomes" id="UP000465601">
    <property type="component" value="Unassembled WGS sequence"/>
</dbReference>
<dbReference type="InterPro" id="IPR051448">
    <property type="entry name" value="CdaR-like_regulators"/>
</dbReference>
<gene>
    <name evidence="2" type="ORF">F8153_10825</name>
</gene>
<dbReference type="InterPro" id="IPR042070">
    <property type="entry name" value="PucR_C-HTH_sf"/>
</dbReference>
<proteinExistence type="predicted"/>
<dbReference type="AlphaFoldDB" id="A0A833HMR2"/>
<evidence type="ECO:0000313" key="3">
    <source>
        <dbReference type="Proteomes" id="UP000465601"/>
    </source>
</evidence>
<comment type="caution">
    <text evidence="2">The sequence shown here is derived from an EMBL/GenBank/DDBJ whole genome shotgun (WGS) entry which is preliminary data.</text>
</comment>
<dbReference type="RefSeq" id="WP_151866366.1">
    <property type="nucleotide sequence ID" value="NZ_WBZB01000039.1"/>
</dbReference>
<accession>A0A833HMR2</accession>
<keyword evidence="3" id="KW-1185">Reference proteome</keyword>
<reference evidence="2 3" key="1">
    <citation type="submission" date="2019-10" db="EMBL/GenBank/DDBJ databases">
        <title>Alkaliphilus serpentinus sp. nov. and Alkaliphilus pronyensis sp. nov., two novel anaerobic alkaliphilic species isolated from the serpentinized-hosted hydrothermal field of the Prony Bay (New Caledonia).</title>
        <authorList>
            <person name="Postec A."/>
        </authorList>
    </citation>
    <scope>NUCLEOTIDE SEQUENCE [LARGE SCALE GENOMIC DNA]</scope>
    <source>
        <strain evidence="2 3">LacT</strain>
    </source>
</reference>
<dbReference type="PANTHER" id="PTHR33744:SF15">
    <property type="entry name" value="CARBOHYDRATE DIACID REGULATOR"/>
    <property type="match status" value="1"/>
</dbReference>
<dbReference type="OrthoDB" id="9792148at2"/>